<feature type="non-terminal residue" evidence="1">
    <location>
        <position position="129"/>
    </location>
</feature>
<feature type="non-terminal residue" evidence="1">
    <location>
        <position position="1"/>
    </location>
</feature>
<comment type="caution">
    <text evidence="1">The sequence shown here is derived from an EMBL/GenBank/DDBJ whole genome shotgun (WGS) entry which is preliminary data.</text>
</comment>
<evidence type="ECO:0000313" key="2">
    <source>
        <dbReference type="Proteomes" id="UP000789396"/>
    </source>
</evidence>
<evidence type="ECO:0000313" key="1">
    <source>
        <dbReference type="EMBL" id="CAG8814276.1"/>
    </source>
</evidence>
<dbReference type="EMBL" id="CAJVPZ010089617">
    <property type="protein sequence ID" value="CAG8814276.1"/>
    <property type="molecule type" value="Genomic_DNA"/>
</dbReference>
<accession>A0A9N9K7C4</accession>
<sequence length="129" mass="14898">KRCPRTRLHQKLIDYQSYSSYPPFADKMQWILFQVGLFSDEILKYDISTVTTAFNSPNQFIFINVSVKIDFAQIIAESIVTPKVKPNCNYVVEFETNMPAEITEFETTNQLRISGIISARPIPKILYPD</sequence>
<proteinExistence type="predicted"/>
<name>A0A9N9K7C4_9GLOM</name>
<reference evidence="1" key="1">
    <citation type="submission" date="2021-06" db="EMBL/GenBank/DDBJ databases">
        <authorList>
            <person name="Kallberg Y."/>
            <person name="Tangrot J."/>
            <person name="Rosling A."/>
        </authorList>
    </citation>
    <scope>NUCLEOTIDE SEQUENCE</scope>
    <source>
        <strain evidence="1">IN212</strain>
    </source>
</reference>
<keyword evidence="2" id="KW-1185">Reference proteome</keyword>
<dbReference type="AlphaFoldDB" id="A0A9N9K7C4"/>
<gene>
    <name evidence="1" type="ORF">RFULGI_LOCUS19089</name>
</gene>
<organism evidence="1 2">
    <name type="scientific">Racocetra fulgida</name>
    <dbReference type="NCBI Taxonomy" id="60492"/>
    <lineage>
        <taxon>Eukaryota</taxon>
        <taxon>Fungi</taxon>
        <taxon>Fungi incertae sedis</taxon>
        <taxon>Mucoromycota</taxon>
        <taxon>Glomeromycotina</taxon>
        <taxon>Glomeromycetes</taxon>
        <taxon>Diversisporales</taxon>
        <taxon>Gigasporaceae</taxon>
        <taxon>Racocetra</taxon>
    </lineage>
</organism>
<dbReference type="Proteomes" id="UP000789396">
    <property type="component" value="Unassembled WGS sequence"/>
</dbReference>
<dbReference type="OrthoDB" id="2310388at2759"/>
<protein>
    <submittedName>
        <fullName evidence="1">4029_t:CDS:1</fullName>
    </submittedName>
</protein>